<dbReference type="Pfam" id="PF00270">
    <property type="entry name" value="DEAD"/>
    <property type="match status" value="1"/>
</dbReference>
<dbReference type="GO" id="GO:0005524">
    <property type="term" value="F:ATP binding"/>
    <property type="evidence" value="ECO:0007669"/>
    <property type="project" value="UniProtKB-KW"/>
</dbReference>
<accession>A0A7G1HRP4</accession>
<keyword evidence="7" id="KW-0238">DNA-binding</keyword>
<dbReference type="KEGG" id="copr:Cop2CBH44_06190"/>
<dbReference type="GO" id="GO:0003677">
    <property type="term" value="F:DNA binding"/>
    <property type="evidence" value="ECO:0007669"/>
    <property type="project" value="UniProtKB-KW"/>
</dbReference>
<evidence type="ECO:0000256" key="9">
    <source>
        <dbReference type="ARBA" id="ARBA00034617"/>
    </source>
</evidence>
<evidence type="ECO:0000256" key="7">
    <source>
        <dbReference type="ARBA" id="ARBA00023125"/>
    </source>
</evidence>
<dbReference type="InterPro" id="IPR014001">
    <property type="entry name" value="Helicase_ATP-bd"/>
</dbReference>
<dbReference type="SMART" id="SM00490">
    <property type="entry name" value="HELICc"/>
    <property type="match status" value="1"/>
</dbReference>
<organism evidence="15 16">
    <name type="scientific">Coprobacter secundus subsp. similis</name>
    <dbReference type="NCBI Taxonomy" id="2751153"/>
    <lineage>
        <taxon>Bacteria</taxon>
        <taxon>Pseudomonadati</taxon>
        <taxon>Bacteroidota</taxon>
        <taxon>Bacteroidia</taxon>
        <taxon>Bacteroidales</taxon>
        <taxon>Barnesiellaceae</taxon>
        <taxon>Coprobacter</taxon>
    </lineage>
</organism>
<dbReference type="GO" id="GO:0043138">
    <property type="term" value="F:3'-5' DNA helicase activity"/>
    <property type="evidence" value="ECO:0007669"/>
    <property type="project" value="UniProtKB-EC"/>
</dbReference>
<keyword evidence="4" id="KW-0378">Hydrolase</keyword>
<dbReference type="PROSITE" id="PS51192">
    <property type="entry name" value="HELICASE_ATP_BIND_1"/>
    <property type="match status" value="1"/>
</dbReference>
<reference evidence="16" key="1">
    <citation type="submission" date="2020-07" db="EMBL/GenBank/DDBJ databases">
        <title>Complete genome sequencing of Coprobacter sp. strain 2CBH44.</title>
        <authorList>
            <person name="Sakamoto M."/>
            <person name="Murakami T."/>
            <person name="Mori H."/>
        </authorList>
    </citation>
    <scope>NUCLEOTIDE SEQUENCE [LARGE SCALE GENOMIC DNA]</scope>
    <source>
        <strain evidence="16">2CBH44</strain>
    </source>
</reference>
<dbReference type="EMBL" id="AP023322">
    <property type="protein sequence ID" value="BCI62266.1"/>
    <property type="molecule type" value="Genomic_DNA"/>
</dbReference>
<evidence type="ECO:0000259" key="14">
    <source>
        <dbReference type="PROSITE" id="PS51194"/>
    </source>
</evidence>
<dbReference type="InterPro" id="IPR011545">
    <property type="entry name" value="DEAD/DEAH_box_helicase_dom"/>
</dbReference>
<dbReference type="Pfam" id="PF16124">
    <property type="entry name" value="RecQ_Zn_bind"/>
    <property type="match status" value="1"/>
</dbReference>
<protein>
    <recommendedName>
        <fullName evidence="11">ATP-dependent DNA helicase RecQ</fullName>
        <ecNumber evidence="10">5.6.2.4</ecNumber>
    </recommendedName>
    <alternativeName>
        <fullName evidence="12">DNA 3'-5' helicase RecQ</fullName>
    </alternativeName>
</protein>
<comment type="catalytic activity">
    <reaction evidence="9">
        <text>Couples ATP hydrolysis with the unwinding of duplex DNA by translocating in the 3'-5' direction.</text>
        <dbReference type="EC" id="5.6.2.4"/>
    </reaction>
</comment>
<dbReference type="GO" id="GO:0006281">
    <property type="term" value="P:DNA repair"/>
    <property type="evidence" value="ECO:0007669"/>
    <property type="project" value="TreeGrafter"/>
</dbReference>
<dbReference type="Gene3D" id="3.40.50.300">
    <property type="entry name" value="P-loop containing nucleotide triphosphate hydrolases"/>
    <property type="match status" value="2"/>
</dbReference>
<dbReference type="FunFam" id="3.40.50.300:FF:001389">
    <property type="entry name" value="ATP-dependent DNA helicase RecQ"/>
    <property type="match status" value="1"/>
</dbReference>
<dbReference type="PANTHER" id="PTHR13710">
    <property type="entry name" value="DNA HELICASE RECQ FAMILY MEMBER"/>
    <property type="match status" value="1"/>
</dbReference>
<dbReference type="GO" id="GO:0046872">
    <property type="term" value="F:metal ion binding"/>
    <property type="evidence" value="ECO:0007669"/>
    <property type="project" value="UniProtKB-KW"/>
</dbReference>
<evidence type="ECO:0000256" key="2">
    <source>
        <dbReference type="ARBA" id="ARBA00022723"/>
    </source>
</evidence>
<dbReference type="PANTHER" id="PTHR13710:SF105">
    <property type="entry name" value="ATP-DEPENDENT DNA HELICASE Q1"/>
    <property type="match status" value="1"/>
</dbReference>
<keyword evidence="6" id="KW-0067">ATP-binding</keyword>
<dbReference type="NCBIfam" id="TIGR00614">
    <property type="entry name" value="recQ_fam"/>
    <property type="match status" value="1"/>
</dbReference>
<evidence type="ECO:0000256" key="12">
    <source>
        <dbReference type="ARBA" id="ARBA00044550"/>
    </source>
</evidence>
<dbReference type="Pfam" id="PF00271">
    <property type="entry name" value="Helicase_C"/>
    <property type="match status" value="1"/>
</dbReference>
<dbReference type="SUPFAM" id="SSF52540">
    <property type="entry name" value="P-loop containing nucleoside triphosphate hydrolases"/>
    <property type="match status" value="1"/>
</dbReference>
<evidence type="ECO:0000313" key="15">
    <source>
        <dbReference type="EMBL" id="BCI62266.1"/>
    </source>
</evidence>
<evidence type="ECO:0000256" key="3">
    <source>
        <dbReference type="ARBA" id="ARBA00022741"/>
    </source>
</evidence>
<keyword evidence="8" id="KW-0413">Isomerase</keyword>
<keyword evidence="5 15" id="KW-0347">Helicase</keyword>
<dbReference type="InterPro" id="IPR032284">
    <property type="entry name" value="RecQ_Zn-bd"/>
</dbReference>
<proteinExistence type="inferred from homology"/>
<evidence type="ECO:0000256" key="8">
    <source>
        <dbReference type="ARBA" id="ARBA00023235"/>
    </source>
</evidence>
<gene>
    <name evidence="15" type="ORF">Cop2CBH44_06190</name>
</gene>
<keyword evidence="3" id="KW-0547">Nucleotide-binding</keyword>
<dbReference type="GO" id="GO:0006310">
    <property type="term" value="P:DNA recombination"/>
    <property type="evidence" value="ECO:0007669"/>
    <property type="project" value="InterPro"/>
</dbReference>
<evidence type="ECO:0000256" key="1">
    <source>
        <dbReference type="ARBA" id="ARBA00005446"/>
    </source>
</evidence>
<dbReference type="InterPro" id="IPR036388">
    <property type="entry name" value="WH-like_DNA-bd_sf"/>
</dbReference>
<keyword evidence="16" id="KW-1185">Reference proteome</keyword>
<dbReference type="GO" id="GO:0016787">
    <property type="term" value="F:hydrolase activity"/>
    <property type="evidence" value="ECO:0007669"/>
    <property type="project" value="UniProtKB-KW"/>
</dbReference>
<dbReference type="PROSITE" id="PS51194">
    <property type="entry name" value="HELICASE_CTER"/>
    <property type="match status" value="1"/>
</dbReference>
<evidence type="ECO:0000256" key="5">
    <source>
        <dbReference type="ARBA" id="ARBA00022806"/>
    </source>
</evidence>
<dbReference type="AlphaFoldDB" id="A0A7G1HRP4"/>
<evidence type="ECO:0000313" key="16">
    <source>
        <dbReference type="Proteomes" id="UP000594042"/>
    </source>
</evidence>
<evidence type="ECO:0000256" key="6">
    <source>
        <dbReference type="ARBA" id="ARBA00022840"/>
    </source>
</evidence>
<dbReference type="GO" id="GO:0009378">
    <property type="term" value="F:four-way junction helicase activity"/>
    <property type="evidence" value="ECO:0007669"/>
    <property type="project" value="TreeGrafter"/>
</dbReference>
<dbReference type="Proteomes" id="UP000594042">
    <property type="component" value="Chromosome"/>
</dbReference>
<evidence type="ECO:0000259" key="13">
    <source>
        <dbReference type="PROSITE" id="PS51192"/>
    </source>
</evidence>
<evidence type="ECO:0000256" key="11">
    <source>
        <dbReference type="ARBA" id="ARBA00044535"/>
    </source>
</evidence>
<sequence>MPQKIYGILKQYWGYDEFRPLQEDIIRSVLEGKDTLGLMPTGGGKSLTFQVPVMAMEGICIVVTPLIALMKDQVDNLRQKGIKANYIHSGMSRHETLIALDNCIYGNYKFLYVSPERLYTELFQAKLKAMHVCLLVVDEAHCISQWGYDFRPSYLQIAGIREYLPGIPVLALTATATPQVADDIQDKLEFKEKNIFRKSFDRPNLSYVVRYGENKMQQLMYILDRVPGTAIIYVRSRKRTKEIAEELSRNGYSADFYHAGLLTEIKNEKQQKWKSGECRIIVSTNAFGMGIDKADVRLVVHLDLPNSPEEYYQEAGRAGRDGKRAYAVIIWSKADKSKLKKRISDTFPEKEFIRKVYDSLGYFLKIAEGEGTDTMFEFNLNQFCAAYKYPLLPTFNALKILEQAEYIIFTEEIDSLSRIMVTVNKDELYKFNQSEKNERLLQTLLRSYTGLFADYVFIQEDLLAHRSGLTKQDVYEGLIFLSKSHVIHYIPRKKTPYIIYTSRRVESQYLMLTRKIYEERKDRFEHRVNSILKYTVEDDNCRVKTLLSYFGERIDDCGNCDVCKNKLGGKLSTEKFSYIEKDIRTYLAEGAAELGTLVENISYPQDKVIETLRFLCDENFVICENGLYRINKQNYD</sequence>
<dbReference type="GO" id="GO:0043590">
    <property type="term" value="C:bacterial nucleoid"/>
    <property type="evidence" value="ECO:0007669"/>
    <property type="project" value="TreeGrafter"/>
</dbReference>
<evidence type="ECO:0000256" key="4">
    <source>
        <dbReference type="ARBA" id="ARBA00022801"/>
    </source>
</evidence>
<dbReference type="SMART" id="SM00487">
    <property type="entry name" value="DEXDc"/>
    <property type="match status" value="1"/>
</dbReference>
<dbReference type="CDD" id="cd17920">
    <property type="entry name" value="DEXHc_RecQ"/>
    <property type="match status" value="1"/>
</dbReference>
<dbReference type="GO" id="GO:0030894">
    <property type="term" value="C:replisome"/>
    <property type="evidence" value="ECO:0007669"/>
    <property type="project" value="TreeGrafter"/>
</dbReference>
<comment type="similarity">
    <text evidence="1">Belongs to the helicase family. RecQ subfamily.</text>
</comment>
<evidence type="ECO:0000256" key="10">
    <source>
        <dbReference type="ARBA" id="ARBA00034808"/>
    </source>
</evidence>
<keyword evidence="2" id="KW-0479">Metal-binding</keyword>
<feature type="domain" description="Helicase ATP-binding" evidence="13">
    <location>
        <begin position="26"/>
        <end position="194"/>
    </location>
</feature>
<dbReference type="InterPro" id="IPR004589">
    <property type="entry name" value="DNA_helicase_ATP-dep_RecQ"/>
</dbReference>
<feature type="domain" description="Helicase C-terminal" evidence="14">
    <location>
        <begin position="215"/>
        <end position="368"/>
    </location>
</feature>
<dbReference type="Gene3D" id="1.10.10.10">
    <property type="entry name" value="Winged helix-like DNA-binding domain superfamily/Winged helix DNA-binding domain"/>
    <property type="match status" value="1"/>
</dbReference>
<dbReference type="InterPro" id="IPR027417">
    <property type="entry name" value="P-loop_NTPase"/>
</dbReference>
<name>A0A7G1HRP4_9BACT</name>
<dbReference type="InterPro" id="IPR001650">
    <property type="entry name" value="Helicase_C-like"/>
</dbReference>
<dbReference type="EC" id="5.6.2.4" evidence="10"/>
<dbReference type="GO" id="GO:0005737">
    <property type="term" value="C:cytoplasm"/>
    <property type="evidence" value="ECO:0007669"/>
    <property type="project" value="TreeGrafter"/>
</dbReference>
<dbReference type="RefSeq" id="WP_021930220.1">
    <property type="nucleotide sequence ID" value="NZ_AP023322.1"/>
</dbReference>